<dbReference type="RefSeq" id="WP_094484839.1">
    <property type="nucleotide sequence ID" value="NZ_NOXX01000049.1"/>
</dbReference>
<dbReference type="Gene3D" id="3.40.50.300">
    <property type="entry name" value="P-loop containing nucleotide triphosphate hydrolases"/>
    <property type="match status" value="1"/>
</dbReference>
<evidence type="ECO:0000256" key="3">
    <source>
        <dbReference type="ARBA" id="ARBA00022806"/>
    </source>
</evidence>
<sequence>MKNKLTEWLKAEQQNIDKAIANAAKQYYHDHKTEPNFQYDLKLCHIESYNLVRGKDLCYDRPNTAFAYSLWYHPRRINTFLSFFCDKILELQRQNIEVFDLGAGAGAIQWGLGLIYAGLIRLGQKPPRITIINIDTSPFMLIYNKEYLWKEFLKLYPEIDNNFIVEYEVNSWNNERDLETSNPILAASYLFDASDNKTEIANDFKALINKYKPNTVLLLTSNQSEKIPFVNSVINEFRQLGFNSQIVSDANLLFRGNLNQINEVRTALGNKFGISELQRQSFWTDNSHYGVILNKQLAELTFSYGTKTISSLDIYNPPITVRRDVKLNDKQKRAARNSETPSIIVGPAGCGKSIVITEKIKNIVEQLEYSPNLKILVTTFNKGLIGKLAEWLKDLLDNTKFQIRYDTNFYGYSDKSSHFTFTNSTHTNIRLLHFDMLPKMLGGVRYNGLVNHEQHFTMLREIIQKVKQEEKIFNDRYDNILNPDFLFEEYHRVIYGLQVGISKGEDTYLTITRKGRGNNPSLQKNSDRRKLAFKCLTAYAQRMHNENIQSFTLRRQYFYSKLKSGNLPLNYDYILVDEFQDCTEADFEIFYSMIKNPNNLTIAGDLAQSIHLGTAAKIPRDDRMSRRQFYRLEGSYRLPVRISESIKKLSEAIVERFGNDEGVTDITPYKGSPPGSRPIVVYGRTFLEVAEKVKQVFNHYKIYDLVKITILEKDTELLKEISKKGITCETDTILSLKGLEKECVLWSTRIPLEFEKEVFEFSYTIVTRTSCILIIALTDDTQNIYKKILGLLDNERLIMWDKETADKFYTFCEEYKPETIIDEDTDD</sequence>
<reference evidence="7 8" key="1">
    <citation type="submission" date="2017-07" db="EMBL/GenBank/DDBJ databases">
        <title>Flavobacterium cyanobacteriorum sp. nov., isolated from cyanobacterial aggregates in a eutrophic lake.</title>
        <authorList>
            <person name="Cai H."/>
        </authorList>
    </citation>
    <scope>NUCLEOTIDE SEQUENCE [LARGE SCALE GENOMIC DNA]</scope>
    <source>
        <strain evidence="7 8">TH167</strain>
    </source>
</reference>
<gene>
    <name evidence="7" type="ORF">CHX27_00530</name>
</gene>
<dbReference type="SUPFAM" id="SSF52540">
    <property type="entry name" value="P-loop containing nucleoside triphosphate hydrolases"/>
    <property type="match status" value="1"/>
</dbReference>
<comment type="caution">
    <text evidence="7">The sequence shown here is derived from an EMBL/GenBank/DDBJ whole genome shotgun (WGS) entry which is preliminary data.</text>
</comment>
<dbReference type="PANTHER" id="PTHR11070">
    <property type="entry name" value="UVRD / RECB / PCRA DNA HELICASE FAMILY MEMBER"/>
    <property type="match status" value="1"/>
</dbReference>
<dbReference type="InterPro" id="IPR027417">
    <property type="entry name" value="P-loop_NTPase"/>
</dbReference>
<dbReference type="GO" id="GO:0003677">
    <property type="term" value="F:DNA binding"/>
    <property type="evidence" value="ECO:0007669"/>
    <property type="project" value="InterPro"/>
</dbReference>
<feature type="binding site" evidence="5">
    <location>
        <begin position="346"/>
        <end position="353"/>
    </location>
    <ligand>
        <name>ATP</name>
        <dbReference type="ChEBI" id="CHEBI:30616"/>
    </ligand>
</feature>
<evidence type="ECO:0000256" key="1">
    <source>
        <dbReference type="ARBA" id="ARBA00022741"/>
    </source>
</evidence>
<evidence type="ECO:0000313" key="7">
    <source>
        <dbReference type="EMBL" id="OYQ50946.1"/>
    </source>
</evidence>
<dbReference type="Proteomes" id="UP000216035">
    <property type="component" value="Unassembled WGS sequence"/>
</dbReference>
<dbReference type="GO" id="GO:0016787">
    <property type="term" value="F:hydrolase activity"/>
    <property type="evidence" value="ECO:0007669"/>
    <property type="project" value="UniProtKB-UniRule"/>
</dbReference>
<keyword evidence="1 5" id="KW-0547">Nucleotide-binding</keyword>
<evidence type="ECO:0000256" key="5">
    <source>
        <dbReference type="PROSITE-ProRule" id="PRU00560"/>
    </source>
</evidence>
<dbReference type="PANTHER" id="PTHR11070:SF65">
    <property type="entry name" value="DNA 3'-5' HELICASE"/>
    <property type="match status" value="1"/>
</dbReference>
<evidence type="ECO:0000256" key="2">
    <source>
        <dbReference type="ARBA" id="ARBA00022801"/>
    </source>
</evidence>
<evidence type="ECO:0000256" key="4">
    <source>
        <dbReference type="ARBA" id="ARBA00022840"/>
    </source>
</evidence>
<keyword evidence="2 5" id="KW-0378">Hydrolase</keyword>
<evidence type="ECO:0000313" key="8">
    <source>
        <dbReference type="Proteomes" id="UP000216035"/>
    </source>
</evidence>
<dbReference type="PROSITE" id="PS51198">
    <property type="entry name" value="UVRD_HELICASE_ATP_BIND"/>
    <property type="match status" value="1"/>
</dbReference>
<dbReference type="InterPro" id="IPR000212">
    <property type="entry name" value="DNA_helicase_UvrD/REP"/>
</dbReference>
<dbReference type="OrthoDB" id="9787585at2"/>
<name>A0A256AB68_9FLAO</name>
<keyword evidence="8" id="KW-1185">Reference proteome</keyword>
<keyword evidence="4 5" id="KW-0067">ATP-binding</keyword>
<accession>A0A256AB68</accession>
<proteinExistence type="predicted"/>
<dbReference type="Pfam" id="PF00580">
    <property type="entry name" value="UvrD-helicase"/>
    <property type="match status" value="1"/>
</dbReference>
<organism evidence="7 8">
    <name type="scientific">Flavobacterium aurantiibacter</name>
    <dbReference type="NCBI Taxonomy" id="2023067"/>
    <lineage>
        <taxon>Bacteria</taxon>
        <taxon>Pseudomonadati</taxon>
        <taxon>Bacteroidota</taxon>
        <taxon>Flavobacteriia</taxon>
        <taxon>Flavobacteriales</taxon>
        <taxon>Flavobacteriaceae</taxon>
        <taxon>Flavobacterium</taxon>
    </lineage>
</organism>
<protein>
    <recommendedName>
        <fullName evidence="6">UvrD-like helicase ATP-binding domain-containing protein</fullName>
    </recommendedName>
</protein>
<keyword evidence="3 5" id="KW-0347">Helicase</keyword>
<dbReference type="AlphaFoldDB" id="A0A256AB68"/>
<evidence type="ECO:0000259" key="6">
    <source>
        <dbReference type="PROSITE" id="PS51198"/>
    </source>
</evidence>
<dbReference type="GO" id="GO:0003678">
    <property type="term" value="F:DNA helicase activity"/>
    <property type="evidence" value="ECO:0007669"/>
    <property type="project" value="InterPro"/>
</dbReference>
<dbReference type="GO" id="GO:0005524">
    <property type="term" value="F:ATP binding"/>
    <property type="evidence" value="ECO:0007669"/>
    <property type="project" value="UniProtKB-UniRule"/>
</dbReference>
<feature type="domain" description="UvrD-like helicase ATP-binding" evidence="6">
    <location>
        <begin position="325"/>
        <end position="639"/>
    </location>
</feature>
<dbReference type="EMBL" id="NOXX01000049">
    <property type="protein sequence ID" value="OYQ50946.1"/>
    <property type="molecule type" value="Genomic_DNA"/>
</dbReference>
<dbReference type="InterPro" id="IPR014016">
    <property type="entry name" value="UvrD-like_ATP-bd"/>
</dbReference>